<evidence type="ECO:0000313" key="3">
    <source>
        <dbReference type="EMBL" id="GLK52846.1"/>
    </source>
</evidence>
<dbReference type="AlphaFoldDB" id="A0A9W6IM28"/>
<protein>
    <submittedName>
        <fullName evidence="3">DNA-binding protein</fullName>
    </submittedName>
</protein>
<dbReference type="RefSeq" id="WP_271187206.1">
    <property type="nucleotide sequence ID" value="NZ_BSFE01000006.1"/>
</dbReference>
<dbReference type="Gene3D" id="3.90.960.10">
    <property type="entry name" value="YbaK/aminoacyl-tRNA synthetase-associated domain"/>
    <property type="match status" value="1"/>
</dbReference>
<evidence type="ECO:0000313" key="4">
    <source>
        <dbReference type="Proteomes" id="UP001143486"/>
    </source>
</evidence>
<name>A0A9W6IM28_9PROT</name>
<reference evidence="3" key="2">
    <citation type="submission" date="2023-01" db="EMBL/GenBank/DDBJ databases">
        <authorList>
            <person name="Sun Q."/>
            <person name="Evtushenko L."/>
        </authorList>
    </citation>
    <scope>NUCLEOTIDE SEQUENCE</scope>
    <source>
        <strain evidence="3">VKM B-1513</strain>
    </source>
</reference>
<organism evidence="3 4">
    <name type="scientific">Maricaulis virginensis</name>
    <dbReference type="NCBI Taxonomy" id="144022"/>
    <lineage>
        <taxon>Bacteria</taxon>
        <taxon>Pseudomonadati</taxon>
        <taxon>Pseudomonadota</taxon>
        <taxon>Alphaproteobacteria</taxon>
        <taxon>Maricaulales</taxon>
        <taxon>Maricaulaceae</taxon>
        <taxon>Maricaulis</taxon>
    </lineage>
</organism>
<keyword evidence="3" id="KW-0238">DNA-binding</keyword>
<dbReference type="FunFam" id="3.90.960.10:FF:000005">
    <property type="entry name" value="Putative prolyl-tRNA synthetase"/>
    <property type="match status" value="1"/>
</dbReference>
<comment type="similarity">
    <text evidence="1">Belongs to the PRORSD1 family.</text>
</comment>
<dbReference type="PANTHER" id="PTHR31423">
    <property type="entry name" value="YBAK DOMAIN-CONTAINING PROTEIN"/>
    <property type="match status" value="1"/>
</dbReference>
<accession>A0A9W6IM28</accession>
<dbReference type="InterPro" id="IPR007214">
    <property type="entry name" value="YbaK/aa-tRNA-synth-assoc-dom"/>
</dbReference>
<comment type="caution">
    <text evidence="3">The sequence shown here is derived from an EMBL/GenBank/DDBJ whole genome shotgun (WGS) entry which is preliminary data.</text>
</comment>
<dbReference type="GO" id="GO:0003677">
    <property type="term" value="F:DNA binding"/>
    <property type="evidence" value="ECO:0007669"/>
    <property type="project" value="UniProtKB-KW"/>
</dbReference>
<feature type="domain" description="YbaK/aminoacyl-tRNA synthetase-associated" evidence="2">
    <location>
        <begin position="24"/>
        <end position="149"/>
    </location>
</feature>
<dbReference type="CDD" id="cd04335">
    <property type="entry name" value="PrdX_deacylase"/>
    <property type="match status" value="1"/>
</dbReference>
<gene>
    <name evidence="3" type="ORF">GCM10017621_23540</name>
</gene>
<dbReference type="EMBL" id="BSFE01000006">
    <property type="protein sequence ID" value="GLK52846.1"/>
    <property type="molecule type" value="Genomic_DNA"/>
</dbReference>
<reference evidence="3" key="1">
    <citation type="journal article" date="2014" name="Int. J. Syst. Evol. Microbiol.">
        <title>Complete genome sequence of Corynebacterium casei LMG S-19264T (=DSM 44701T), isolated from a smear-ripened cheese.</title>
        <authorList>
            <consortium name="US DOE Joint Genome Institute (JGI-PGF)"/>
            <person name="Walter F."/>
            <person name="Albersmeier A."/>
            <person name="Kalinowski J."/>
            <person name="Ruckert C."/>
        </authorList>
    </citation>
    <scope>NUCLEOTIDE SEQUENCE</scope>
    <source>
        <strain evidence="3">VKM B-1513</strain>
    </source>
</reference>
<dbReference type="Pfam" id="PF04073">
    <property type="entry name" value="tRNA_edit"/>
    <property type="match status" value="1"/>
</dbReference>
<dbReference type="GO" id="GO:0002161">
    <property type="term" value="F:aminoacyl-tRNA deacylase activity"/>
    <property type="evidence" value="ECO:0007669"/>
    <property type="project" value="InterPro"/>
</dbReference>
<dbReference type="InterPro" id="IPR036754">
    <property type="entry name" value="YbaK/aa-tRNA-synt-asso_dom_sf"/>
</dbReference>
<dbReference type="SUPFAM" id="SSF55826">
    <property type="entry name" value="YbaK/ProRS associated domain"/>
    <property type="match status" value="1"/>
</dbReference>
<proteinExistence type="inferred from homology"/>
<evidence type="ECO:0000256" key="1">
    <source>
        <dbReference type="ARBA" id="ARBA00010201"/>
    </source>
</evidence>
<dbReference type="Proteomes" id="UP001143486">
    <property type="component" value="Unassembled WGS sequence"/>
</dbReference>
<sequence>MPATRQQLFDRLDALGIAHETVDHPPVFTVEEGRDIKAKMPGGHTKNLFLADKKGRIILISALGETQIPVNRLHRLLDCGRLSFGKPDLMKAVLGVTPGSVTAFALINDVDRRVHFVLDAALTRHDPVNFHPLSNDATTAVSCADLIRFAEDTGHSVQIVDFDALSAEAGAAQ</sequence>
<keyword evidence="4" id="KW-1185">Reference proteome</keyword>
<dbReference type="InterPro" id="IPR040285">
    <property type="entry name" value="ProX/PRXD1"/>
</dbReference>
<dbReference type="PANTHER" id="PTHR31423:SF3">
    <property type="entry name" value="PROLYL-TRNA SYNTHETASE ASSOCIATED DOMAIN-CONTAINING PROTEIN 1-RELATED"/>
    <property type="match status" value="1"/>
</dbReference>
<evidence type="ECO:0000259" key="2">
    <source>
        <dbReference type="Pfam" id="PF04073"/>
    </source>
</evidence>